<dbReference type="PROSITE" id="PS50977">
    <property type="entry name" value="HTH_TETR_2"/>
    <property type="match status" value="1"/>
</dbReference>
<keyword evidence="1" id="KW-0805">Transcription regulation</keyword>
<dbReference type="SUPFAM" id="SSF48498">
    <property type="entry name" value="Tetracyclin repressor-like, C-terminal domain"/>
    <property type="match status" value="1"/>
</dbReference>
<organism evidence="6 7">
    <name type="scientific">Nocardia fusca</name>
    <dbReference type="NCBI Taxonomy" id="941183"/>
    <lineage>
        <taxon>Bacteria</taxon>
        <taxon>Bacillati</taxon>
        <taxon>Actinomycetota</taxon>
        <taxon>Actinomycetes</taxon>
        <taxon>Mycobacteriales</taxon>
        <taxon>Nocardiaceae</taxon>
        <taxon>Nocardia</taxon>
    </lineage>
</organism>
<evidence type="ECO:0000256" key="3">
    <source>
        <dbReference type="ARBA" id="ARBA00023163"/>
    </source>
</evidence>
<evidence type="ECO:0000256" key="1">
    <source>
        <dbReference type="ARBA" id="ARBA00023015"/>
    </source>
</evidence>
<evidence type="ECO:0000313" key="7">
    <source>
        <dbReference type="Proteomes" id="UP001551658"/>
    </source>
</evidence>
<gene>
    <name evidence="6" type="ORF">AB0H72_26945</name>
</gene>
<evidence type="ECO:0000259" key="5">
    <source>
        <dbReference type="PROSITE" id="PS50977"/>
    </source>
</evidence>
<reference evidence="6 7" key="1">
    <citation type="submission" date="2024-06" db="EMBL/GenBank/DDBJ databases">
        <title>The Natural Products Discovery Center: Release of the First 8490 Sequenced Strains for Exploring Actinobacteria Biosynthetic Diversity.</title>
        <authorList>
            <person name="Kalkreuter E."/>
            <person name="Kautsar S.A."/>
            <person name="Yang D."/>
            <person name="Bader C.D."/>
            <person name="Teijaro C.N."/>
            <person name="Fluegel L."/>
            <person name="Davis C.M."/>
            <person name="Simpson J.R."/>
            <person name="Lauterbach L."/>
            <person name="Steele A.D."/>
            <person name="Gui C."/>
            <person name="Meng S."/>
            <person name="Li G."/>
            <person name="Viehrig K."/>
            <person name="Ye F."/>
            <person name="Su P."/>
            <person name="Kiefer A.F."/>
            <person name="Nichols A."/>
            <person name="Cepeda A.J."/>
            <person name="Yan W."/>
            <person name="Fan B."/>
            <person name="Jiang Y."/>
            <person name="Adhikari A."/>
            <person name="Zheng C.-J."/>
            <person name="Schuster L."/>
            <person name="Cowan T.M."/>
            <person name="Smanski M.J."/>
            <person name="Chevrette M.G."/>
            <person name="De Carvalho L.P.S."/>
            <person name="Shen B."/>
        </authorList>
    </citation>
    <scope>NUCLEOTIDE SEQUENCE [LARGE SCALE GENOMIC DNA]</scope>
    <source>
        <strain evidence="6 7">NPDC050671</strain>
    </source>
</reference>
<dbReference type="RefSeq" id="WP_357984167.1">
    <property type="nucleotide sequence ID" value="NZ_JBFAIH010000019.1"/>
</dbReference>
<evidence type="ECO:0000256" key="4">
    <source>
        <dbReference type="PROSITE-ProRule" id="PRU00335"/>
    </source>
</evidence>
<dbReference type="EMBL" id="JBFAIH010000019">
    <property type="protein sequence ID" value="MEV0366346.1"/>
    <property type="molecule type" value="Genomic_DNA"/>
</dbReference>
<dbReference type="Pfam" id="PF00440">
    <property type="entry name" value="TetR_N"/>
    <property type="match status" value="1"/>
</dbReference>
<keyword evidence="2 4" id="KW-0238">DNA-binding</keyword>
<comment type="caution">
    <text evidence="6">The sequence shown here is derived from an EMBL/GenBank/DDBJ whole genome shotgun (WGS) entry which is preliminary data.</text>
</comment>
<dbReference type="InterPro" id="IPR001647">
    <property type="entry name" value="HTH_TetR"/>
</dbReference>
<protein>
    <submittedName>
        <fullName evidence="6">TetR/AcrR family transcriptional regulator</fullName>
    </submittedName>
</protein>
<dbReference type="InterPro" id="IPR011075">
    <property type="entry name" value="TetR_C"/>
</dbReference>
<dbReference type="InterPro" id="IPR036271">
    <property type="entry name" value="Tet_transcr_reg_TetR-rel_C_sf"/>
</dbReference>
<sequence>MTVVAVAGQGRRFVLTDVLDAATQVFWRYGYEGTSLTMLTDAMGIRPPSLYKAFGSKEGLFFTVIEHYNATHGRFVADAFAEEPSSIGITGRILRGAARHYARPEFPGGCLVISSAVTVTPDNQHIADRLADMRNTNAAALARVFERDITSGRLPSTADPVQLASFVGATLQGMSQQGRDGADSTRLESIAALALNALPKPTE</sequence>
<keyword evidence="7" id="KW-1185">Reference proteome</keyword>
<dbReference type="Pfam" id="PF16925">
    <property type="entry name" value="TetR_C_13"/>
    <property type="match status" value="1"/>
</dbReference>
<feature type="DNA-binding region" description="H-T-H motif" evidence="4">
    <location>
        <begin position="35"/>
        <end position="54"/>
    </location>
</feature>
<dbReference type="Gene3D" id="1.10.357.10">
    <property type="entry name" value="Tetracycline Repressor, domain 2"/>
    <property type="match status" value="1"/>
</dbReference>
<name>A0ABV3FF80_9NOCA</name>
<dbReference type="PANTHER" id="PTHR47506:SF1">
    <property type="entry name" value="HTH-TYPE TRANSCRIPTIONAL REGULATOR YJDC"/>
    <property type="match status" value="1"/>
</dbReference>
<dbReference type="InterPro" id="IPR009057">
    <property type="entry name" value="Homeodomain-like_sf"/>
</dbReference>
<keyword evidence="3" id="KW-0804">Transcription</keyword>
<accession>A0ABV3FF80</accession>
<evidence type="ECO:0000313" key="6">
    <source>
        <dbReference type="EMBL" id="MEV0366346.1"/>
    </source>
</evidence>
<dbReference type="Gene3D" id="1.10.10.60">
    <property type="entry name" value="Homeodomain-like"/>
    <property type="match status" value="1"/>
</dbReference>
<feature type="domain" description="HTH tetR-type" evidence="5">
    <location>
        <begin position="12"/>
        <end position="72"/>
    </location>
</feature>
<dbReference type="PANTHER" id="PTHR47506">
    <property type="entry name" value="TRANSCRIPTIONAL REGULATORY PROTEIN"/>
    <property type="match status" value="1"/>
</dbReference>
<dbReference type="Proteomes" id="UP001551658">
    <property type="component" value="Unassembled WGS sequence"/>
</dbReference>
<dbReference type="SUPFAM" id="SSF46689">
    <property type="entry name" value="Homeodomain-like"/>
    <property type="match status" value="1"/>
</dbReference>
<proteinExistence type="predicted"/>
<dbReference type="PRINTS" id="PR00455">
    <property type="entry name" value="HTHTETR"/>
</dbReference>
<evidence type="ECO:0000256" key="2">
    <source>
        <dbReference type="ARBA" id="ARBA00023125"/>
    </source>
</evidence>